<feature type="region of interest" description="Disordered" evidence="1">
    <location>
        <begin position="199"/>
        <end position="226"/>
    </location>
</feature>
<evidence type="ECO:0000256" key="1">
    <source>
        <dbReference type="SAM" id="MobiDB-lite"/>
    </source>
</evidence>
<proteinExistence type="predicted"/>
<evidence type="ECO:0000313" key="2">
    <source>
        <dbReference type="EMBL" id="QPG94206.1"/>
    </source>
</evidence>
<accession>A0A7S9KLB5</accession>
<gene>
    <name evidence="2" type="ORF">C2857_005374</name>
</gene>
<dbReference type="OrthoDB" id="5041951at2759"/>
<keyword evidence="3" id="KW-1185">Reference proteome</keyword>
<name>A0A7S9KLB5_EPIFF</name>
<dbReference type="EMBL" id="CP031385">
    <property type="protein sequence ID" value="QPG94206.1"/>
    <property type="molecule type" value="Genomic_DNA"/>
</dbReference>
<dbReference type="AlphaFoldDB" id="A0A7S9KLB5"/>
<sequence>MEPGSLRGVPVQRIDEHSKYWETSWSSLDEFLGHESEEKALKESYQILKNQGPHDPAIYKRAKLHQDNMSKHVKIREIFSDVSSYHPNQLVSKHHLPVDGLCQKEMMYRIACKISDLKVLNSKGILKMDAWDFLRWRVHLRINEKINHIGESAKGFVRSTIFNLFDHQDGSATNSVMREAILLSAQYQNRLASFRTHANDRKTPGTTVQKYLKGPTTKPPPGQLVHQPSLSKAVIRQRVKMDARSERRRLLKAQPGTYQGVNAFRAQRREK</sequence>
<dbReference type="Proteomes" id="UP000594364">
    <property type="component" value="Chromosome 1"/>
</dbReference>
<reference evidence="2 3" key="1">
    <citation type="journal article" date="2018" name="PLoS Genet.">
        <title>Repeat elements organise 3D genome structure and mediate transcription in the filamentous fungus Epichloe festucae.</title>
        <authorList>
            <person name="Winter D.J."/>
            <person name="Ganley A.R.D."/>
            <person name="Young C.A."/>
            <person name="Liachko I."/>
            <person name="Schardl C.L."/>
            <person name="Dupont P.Y."/>
            <person name="Berry D."/>
            <person name="Ram A."/>
            <person name="Scott B."/>
            <person name="Cox M.P."/>
        </authorList>
    </citation>
    <scope>NUCLEOTIDE SEQUENCE [LARGE SCALE GENOMIC DNA]</scope>
    <source>
        <strain evidence="2 3">Fl1</strain>
    </source>
</reference>
<evidence type="ECO:0000313" key="3">
    <source>
        <dbReference type="Proteomes" id="UP000594364"/>
    </source>
</evidence>
<organism evidence="2 3">
    <name type="scientific">Epichloe festucae (strain Fl1)</name>
    <dbReference type="NCBI Taxonomy" id="877507"/>
    <lineage>
        <taxon>Eukaryota</taxon>
        <taxon>Fungi</taxon>
        <taxon>Dikarya</taxon>
        <taxon>Ascomycota</taxon>
        <taxon>Pezizomycotina</taxon>
        <taxon>Sordariomycetes</taxon>
        <taxon>Hypocreomycetidae</taxon>
        <taxon>Hypocreales</taxon>
        <taxon>Clavicipitaceae</taxon>
        <taxon>Epichloe</taxon>
    </lineage>
</organism>
<protein>
    <submittedName>
        <fullName evidence="2">Uncharacterized protein</fullName>
    </submittedName>
</protein>